<dbReference type="InterPro" id="IPR000086">
    <property type="entry name" value="NUDIX_hydrolase_dom"/>
</dbReference>
<dbReference type="SUPFAM" id="SSF48013">
    <property type="entry name" value="NusB-like"/>
    <property type="match status" value="1"/>
</dbReference>
<proteinExistence type="inferred from homology"/>
<dbReference type="InterPro" id="IPR015797">
    <property type="entry name" value="NUDIX_hydrolase-like_dom_sf"/>
</dbReference>
<dbReference type="Pfam" id="PF00293">
    <property type="entry name" value="NUDIX"/>
    <property type="match status" value="1"/>
</dbReference>
<keyword evidence="5 6" id="KW-0804">Transcription</keyword>
<evidence type="ECO:0000259" key="7">
    <source>
        <dbReference type="PROSITE" id="PS51462"/>
    </source>
</evidence>
<name>A0A1G2QCQ8_9BACT</name>
<accession>A0A1G2QCQ8</accession>
<dbReference type="PANTHER" id="PTHR11078:SF3">
    <property type="entry name" value="ANTITERMINATION NUSB DOMAIN-CONTAINING PROTEIN"/>
    <property type="match status" value="1"/>
</dbReference>
<evidence type="ECO:0000313" key="8">
    <source>
        <dbReference type="EMBL" id="OHA58267.1"/>
    </source>
</evidence>
<feature type="domain" description="Nudix hydrolase" evidence="7">
    <location>
        <begin position="181"/>
        <end position="318"/>
    </location>
</feature>
<sequence length="323" mass="35895">MAGVGSRVLISFLKTDLSHMANRHLSRSVAMQALFEWDFNDISASKADELVNRVIADFAPGLDNPGFARELVTGVAEKQDKLDAIIEKAAPEWPLQHIAIVDRNVLRLGLYELLFGDKKEVPARVAINEAIELAKTFGGENSGRFVNGVLGAVYKEMGEPGKFDVPAKKKRPKDVPYEEMPIEKLGGAVVFCEHDSEIYLALVHDIFGYWTLSKGHIEAGLAVEDGTAQEILEELSVPIIIKDSLGKNEYIASDPEKGKIRKQVNYFLAECTDENFAKLKLAADKGGLDDLRWFKLEEIADLKMYDDILPFVTKGIKLVMDSR</sequence>
<dbReference type="AlphaFoldDB" id="A0A1G2QCQ8"/>
<dbReference type="Gene3D" id="3.90.79.10">
    <property type="entry name" value="Nucleoside Triphosphate Pyrophosphohydrolase"/>
    <property type="match status" value="1"/>
</dbReference>
<dbReference type="InterPro" id="IPR035926">
    <property type="entry name" value="NusB-like_sf"/>
</dbReference>
<dbReference type="NCBIfam" id="TIGR01951">
    <property type="entry name" value="nusB"/>
    <property type="match status" value="1"/>
</dbReference>
<keyword evidence="2 6" id="KW-0889">Transcription antitermination</keyword>
<dbReference type="Proteomes" id="UP000177043">
    <property type="component" value="Unassembled WGS sequence"/>
</dbReference>
<dbReference type="GO" id="GO:0031564">
    <property type="term" value="P:transcription antitermination"/>
    <property type="evidence" value="ECO:0007669"/>
    <property type="project" value="UniProtKB-KW"/>
</dbReference>
<evidence type="ECO:0000256" key="1">
    <source>
        <dbReference type="ARBA" id="ARBA00005952"/>
    </source>
</evidence>
<keyword evidence="4 6" id="KW-0805">Transcription regulation</keyword>
<dbReference type="HAMAP" id="MF_00073">
    <property type="entry name" value="NusB"/>
    <property type="match status" value="1"/>
</dbReference>
<comment type="caution">
    <text evidence="8">The sequence shown here is derived from an EMBL/GenBank/DDBJ whole genome shotgun (WGS) entry which is preliminary data.</text>
</comment>
<organism evidence="8 9">
    <name type="scientific">Candidatus Vogelbacteria bacterium RIFOXYD1_FULL_44_32</name>
    <dbReference type="NCBI Taxonomy" id="1802438"/>
    <lineage>
        <taxon>Bacteria</taxon>
        <taxon>Candidatus Vogeliibacteriota</taxon>
    </lineage>
</organism>
<dbReference type="GO" id="GO:0003723">
    <property type="term" value="F:RNA binding"/>
    <property type="evidence" value="ECO:0007669"/>
    <property type="project" value="UniProtKB-UniRule"/>
</dbReference>
<evidence type="ECO:0000313" key="9">
    <source>
        <dbReference type="Proteomes" id="UP000177043"/>
    </source>
</evidence>
<dbReference type="GO" id="GO:0006353">
    <property type="term" value="P:DNA-templated transcription termination"/>
    <property type="evidence" value="ECO:0007669"/>
    <property type="project" value="UniProtKB-UniRule"/>
</dbReference>
<evidence type="ECO:0000256" key="3">
    <source>
        <dbReference type="ARBA" id="ARBA00022884"/>
    </source>
</evidence>
<evidence type="ECO:0000256" key="5">
    <source>
        <dbReference type="ARBA" id="ARBA00023163"/>
    </source>
</evidence>
<dbReference type="EMBL" id="MHTJ01000004">
    <property type="protein sequence ID" value="OHA58267.1"/>
    <property type="molecule type" value="Genomic_DNA"/>
</dbReference>
<evidence type="ECO:0000256" key="6">
    <source>
        <dbReference type="HAMAP-Rule" id="MF_00073"/>
    </source>
</evidence>
<dbReference type="PANTHER" id="PTHR11078">
    <property type="entry name" value="N UTILIZATION SUBSTANCE PROTEIN B-RELATED"/>
    <property type="match status" value="1"/>
</dbReference>
<gene>
    <name evidence="6" type="primary">nusB</name>
    <name evidence="8" type="ORF">A2571_03360</name>
</gene>
<comment type="function">
    <text evidence="6">Involved in transcription antitermination. Required for transcription of ribosomal RNA (rRNA) genes. Binds specifically to the boxA antiterminator sequence of the ribosomal RNA (rrn) operons.</text>
</comment>
<dbReference type="GO" id="GO:0005829">
    <property type="term" value="C:cytosol"/>
    <property type="evidence" value="ECO:0007669"/>
    <property type="project" value="TreeGrafter"/>
</dbReference>
<reference evidence="8 9" key="1">
    <citation type="journal article" date="2016" name="Nat. Commun.">
        <title>Thousands of microbial genomes shed light on interconnected biogeochemical processes in an aquifer system.</title>
        <authorList>
            <person name="Anantharaman K."/>
            <person name="Brown C.T."/>
            <person name="Hug L.A."/>
            <person name="Sharon I."/>
            <person name="Castelle C.J."/>
            <person name="Probst A.J."/>
            <person name="Thomas B.C."/>
            <person name="Singh A."/>
            <person name="Wilkins M.J."/>
            <person name="Karaoz U."/>
            <person name="Brodie E.L."/>
            <person name="Williams K.H."/>
            <person name="Hubbard S.S."/>
            <person name="Banfield J.F."/>
        </authorList>
    </citation>
    <scope>NUCLEOTIDE SEQUENCE [LARGE SCALE GENOMIC DNA]</scope>
</reference>
<evidence type="ECO:0000256" key="4">
    <source>
        <dbReference type="ARBA" id="ARBA00023015"/>
    </source>
</evidence>
<keyword evidence="3 6" id="KW-0694">RNA-binding</keyword>
<dbReference type="STRING" id="1802438.A2571_03360"/>
<dbReference type="InterPro" id="IPR011605">
    <property type="entry name" value="NusB_fam"/>
</dbReference>
<protein>
    <recommendedName>
        <fullName evidence="6">Transcription antitermination protein NusB</fullName>
    </recommendedName>
    <alternativeName>
        <fullName evidence="6">Antitermination factor NusB</fullName>
    </alternativeName>
</protein>
<dbReference type="Gene3D" id="1.10.940.10">
    <property type="entry name" value="NusB-like"/>
    <property type="match status" value="1"/>
</dbReference>
<dbReference type="SUPFAM" id="SSF55811">
    <property type="entry name" value="Nudix"/>
    <property type="match status" value="1"/>
</dbReference>
<evidence type="ECO:0000256" key="2">
    <source>
        <dbReference type="ARBA" id="ARBA00022814"/>
    </source>
</evidence>
<dbReference type="PROSITE" id="PS51462">
    <property type="entry name" value="NUDIX"/>
    <property type="match status" value="1"/>
</dbReference>
<comment type="similarity">
    <text evidence="1 6">Belongs to the NusB family.</text>
</comment>
<dbReference type="CDD" id="cd00619">
    <property type="entry name" value="Terminator_NusB"/>
    <property type="match status" value="1"/>
</dbReference>
<dbReference type="InterPro" id="IPR006027">
    <property type="entry name" value="NusB_RsmB_TIM44"/>
</dbReference>
<dbReference type="Pfam" id="PF01029">
    <property type="entry name" value="NusB"/>
    <property type="match status" value="1"/>
</dbReference>